<organism evidence="3 4">
    <name type="scientific">Streptomyces gilvifuscus</name>
    <dbReference type="NCBI Taxonomy" id="1550617"/>
    <lineage>
        <taxon>Bacteria</taxon>
        <taxon>Bacillati</taxon>
        <taxon>Actinomycetota</taxon>
        <taxon>Actinomycetes</taxon>
        <taxon>Kitasatosporales</taxon>
        <taxon>Streptomycetaceae</taxon>
        <taxon>Streptomyces</taxon>
    </lineage>
</organism>
<keyword evidence="2" id="KW-0472">Membrane</keyword>
<sequence length="226" mass="23241">MATVLVTVSYGGYRLLWGRRGIMDGGGSGVSGRVWVVGTISAALIAAVSGIIAAMIISHHDSSSGSSTGSASRKAAHAPTGGESASALISRTASPKKEPGFEFYTPDDGSPVHGSFIVKGQTPPLGSDTLWLFDYAGSANAEGDVYYRISQSPIEVNGATWSTSDGPLGRPHDDIGARFKIVIVRAAPLCSATLKSAESNSAGDVIFRELPSGCRPVGKITVTKAS</sequence>
<evidence type="ECO:0000256" key="1">
    <source>
        <dbReference type="SAM" id="MobiDB-lite"/>
    </source>
</evidence>
<comment type="caution">
    <text evidence="3">The sequence shown here is derived from an EMBL/GenBank/DDBJ whole genome shotgun (WGS) entry which is preliminary data.</text>
</comment>
<evidence type="ECO:0000313" key="3">
    <source>
        <dbReference type="EMBL" id="MDC2955597.1"/>
    </source>
</evidence>
<keyword evidence="2" id="KW-0812">Transmembrane</keyword>
<feature type="compositionally biased region" description="Low complexity" evidence="1">
    <location>
        <begin position="63"/>
        <end position="72"/>
    </location>
</feature>
<gene>
    <name evidence="3" type="ORF">PO587_14085</name>
</gene>
<evidence type="ECO:0000256" key="2">
    <source>
        <dbReference type="SAM" id="Phobius"/>
    </source>
</evidence>
<dbReference type="EMBL" id="JAQOSK010000004">
    <property type="protein sequence ID" value="MDC2955597.1"/>
    <property type="molecule type" value="Genomic_DNA"/>
</dbReference>
<feature type="region of interest" description="Disordered" evidence="1">
    <location>
        <begin position="62"/>
        <end position="91"/>
    </location>
</feature>
<name>A0ABT5FSS7_9ACTN</name>
<proteinExistence type="predicted"/>
<keyword evidence="2" id="KW-1133">Transmembrane helix</keyword>
<reference evidence="3 4" key="1">
    <citation type="journal article" date="2015" name="Int. J. Syst. Evol. Microbiol.">
        <title>Streptomyces gilvifuscus sp. nov., an actinomycete that produces antibacterial compounds isolated from soil.</title>
        <authorList>
            <person name="Nguyen T.M."/>
            <person name="Kim J."/>
        </authorList>
    </citation>
    <scope>NUCLEOTIDE SEQUENCE [LARGE SCALE GENOMIC DNA]</scope>
    <source>
        <strain evidence="3 4">T113</strain>
    </source>
</reference>
<evidence type="ECO:0000313" key="4">
    <source>
        <dbReference type="Proteomes" id="UP001221328"/>
    </source>
</evidence>
<dbReference type="RefSeq" id="WP_272175402.1">
    <property type="nucleotide sequence ID" value="NZ_JAQOSK010000004.1"/>
</dbReference>
<accession>A0ABT5FSS7</accession>
<dbReference type="Proteomes" id="UP001221328">
    <property type="component" value="Unassembled WGS sequence"/>
</dbReference>
<keyword evidence="4" id="KW-1185">Reference proteome</keyword>
<protein>
    <submittedName>
        <fullName evidence="3">Uncharacterized protein</fullName>
    </submittedName>
</protein>
<feature type="transmembrane region" description="Helical" evidence="2">
    <location>
        <begin position="34"/>
        <end position="57"/>
    </location>
</feature>